<dbReference type="KEGG" id="cpw:9695753"/>
<dbReference type="OrthoDB" id="10059120at2759"/>
<dbReference type="Gene3D" id="3.30.1140.40">
    <property type="entry name" value="Tctex-1"/>
    <property type="match status" value="1"/>
</dbReference>
<protein>
    <submittedName>
        <fullName evidence="1">Tctex-1 family protein</fullName>
    </submittedName>
</protein>
<evidence type="ECO:0000313" key="2">
    <source>
        <dbReference type="Proteomes" id="UP000009084"/>
    </source>
</evidence>
<dbReference type="GO" id="GO:0005868">
    <property type="term" value="C:cytoplasmic dynein complex"/>
    <property type="evidence" value="ECO:0007669"/>
    <property type="project" value="TreeGrafter"/>
</dbReference>
<proteinExistence type="predicted"/>
<dbReference type="VEuPathDB" id="FungiDB:CPC735_034490"/>
<dbReference type="AlphaFoldDB" id="C5P5X3"/>
<accession>C5P5X3</accession>
<dbReference type="PANTHER" id="PTHR21255:SF4">
    <property type="entry name" value="DYNEIN LIGHT CHAIN TCTEX-TYPE"/>
    <property type="match status" value="1"/>
</dbReference>
<dbReference type="Proteomes" id="UP000009084">
    <property type="component" value="Unassembled WGS sequence"/>
</dbReference>
<gene>
    <name evidence="1" type="ORF">CPC735_034490</name>
</gene>
<organism evidence="1 2">
    <name type="scientific">Coccidioides posadasii (strain C735)</name>
    <name type="common">Valley fever fungus</name>
    <dbReference type="NCBI Taxonomy" id="222929"/>
    <lineage>
        <taxon>Eukaryota</taxon>
        <taxon>Fungi</taxon>
        <taxon>Dikarya</taxon>
        <taxon>Ascomycota</taxon>
        <taxon>Pezizomycotina</taxon>
        <taxon>Eurotiomycetes</taxon>
        <taxon>Eurotiomycetidae</taxon>
        <taxon>Onygenales</taxon>
        <taxon>Onygenaceae</taxon>
        <taxon>Coccidioides</taxon>
    </lineage>
</organism>
<dbReference type="EMBL" id="ACFW01000025">
    <property type="protein sequence ID" value="EER28113.1"/>
    <property type="molecule type" value="Genomic_DNA"/>
</dbReference>
<dbReference type="InterPro" id="IPR038586">
    <property type="entry name" value="Tctex-1-like_sf"/>
</dbReference>
<sequence length="154" mass="16636">MTTEATPNNPPVPIEELSRIAAEACDATLEGVSSYDHEKVGQWSSQIINKILQSLISATTSTGSTTSPSPSESKQPSYRFTVNCTVIQQGLTDAQSSDSNLGANSVEVAGRRGMHSASGAYWDIKRDGMWTYKYPNGIEKGLDLVLNVVWFGSF</sequence>
<dbReference type="Pfam" id="PF03645">
    <property type="entry name" value="Tctex-1"/>
    <property type="match status" value="1"/>
</dbReference>
<evidence type="ECO:0000313" key="1">
    <source>
        <dbReference type="EMBL" id="EER28113.1"/>
    </source>
</evidence>
<comment type="caution">
    <text evidence="1">The sequence shown here is derived from an EMBL/GenBank/DDBJ whole genome shotgun (WGS) entry which is preliminary data.</text>
</comment>
<dbReference type="PANTHER" id="PTHR21255">
    <property type="entry name" value="T-COMPLEX-ASSOCIATED-TESTIS-EXPRESSED 1/ DYNEIN LIGHT CHAIN"/>
    <property type="match status" value="1"/>
</dbReference>
<dbReference type="CDD" id="cd21456">
    <property type="entry name" value="DLC-like_SpDlc1-like"/>
    <property type="match status" value="1"/>
</dbReference>
<name>C5P5X3_COCP7</name>
<dbReference type="GO" id="GO:0007018">
    <property type="term" value="P:microtubule-based movement"/>
    <property type="evidence" value="ECO:0007669"/>
    <property type="project" value="TreeGrafter"/>
</dbReference>
<reference evidence="1 2" key="1">
    <citation type="journal article" date="2009" name="Genome Res.">
        <title>Comparative genomic analyses of the human fungal pathogens Coccidioides and their relatives.</title>
        <authorList>
            <person name="Sharpton T.J."/>
            <person name="Stajich J.E."/>
            <person name="Rounsley S.D."/>
            <person name="Gardner M.J."/>
            <person name="Wortman J.R."/>
            <person name="Jordar V.S."/>
            <person name="Maiti R."/>
            <person name="Kodira C.D."/>
            <person name="Neafsey D.E."/>
            <person name="Zeng Q."/>
            <person name="Hung C.-Y."/>
            <person name="McMahan C."/>
            <person name="Muszewska A."/>
            <person name="Grynberg M."/>
            <person name="Mandel M.A."/>
            <person name="Kellner E.M."/>
            <person name="Barker B.M."/>
            <person name="Galgiani J.N."/>
            <person name="Orbach M.J."/>
            <person name="Kirkland T.N."/>
            <person name="Cole G.T."/>
            <person name="Henn M.R."/>
            <person name="Birren B.W."/>
            <person name="Taylor J.W."/>
        </authorList>
    </citation>
    <scope>NUCLEOTIDE SEQUENCE [LARGE SCALE GENOMIC DNA]</scope>
    <source>
        <strain evidence="2">C735</strain>
    </source>
</reference>
<dbReference type="GO" id="GO:0005737">
    <property type="term" value="C:cytoplasm"/>
    <property type="evidence" value="ECO:0007669"/>
    <property type="project" value="TreeGrafter"/>
</dbReference>
<dbReference type="GO" id="GO:0045505">
    <property type="term" value="F:dynein intermediate chain binding"/>
    <property type="evidence" value="ECO:0007669"/>
    <property type="project" value="TreeGrafter"/>
</dbReference>
<dbReference type="InterPro" id="IPR005334">
    <property type="entry name" value="Tctex-1-like"/>
</dbReference>
<dbReference type="HOGENOM" id="CLU_109453_1_0_1"/>